<gene>
    <name evidence="1" type="ORF">GCM10009118_15620</name>
</gene>
<evidence type="ECO:0000313" key="1">
    <source>
        <dbReference type="EMBL" id="GAA0875154.1"/>
    </source>
</evidence>
<reference evidence="2" key="1">
    <citation type="journal article" date="2019" name="Int. J. Syst. Evol. Microbiol.">
        <title>The Global Catalogue of Microorganisms (GCM) 10K type strain sequencing project: providing services to taxonomists for standard genome sequencing and annotation.</title>
        <authorList>
            <consortium name="The Broad Institute Genomics Platform"/>
            <consortium name="The Broad Institute Genome Sequencing Center for Infectious Disease"/>
            <person name="Wu L."/>
            <person name="Ma J."/>
        </authorList>
    </citation>
    <scope>NUCLEOTIDE SEQUENCE [LARGE SCALE GENOMIC DNA]</scope>
    <source>
        <strain evidence="2">JCM 16083</strain>
    </source>
</reference>
<comment type="caution">
    <text evidence="1">The sequence shown here is derived from an EMBL/GenBank/DDBJ whole genome shotgun (WGS) entry which is preliminary data.</text>
</comment>
<sequence>MKIIAYIAFLSIHFTVISQKKWNVTLIVTDTDSTREVIKSYATKDTSGVRDYVAKKLFSIRKKNHPLAGIEQVERDTINKKLIYYLYKGPLFEKLTIRVLSEQKQLIKRVPGINERLLAQVELSSVEIAEVQLKLLQYLENNGYPFAKVYFTDIQLDTHSPSAQLKIETGPEVKWHTIHLKGDPKIRKSFIQTYLGIREGDLYSEKLFRQITSKIDQLVYLNNEQTPQIAFSSEGAELYLYLKNSPSSSANGILGIQPNEAGKVTFTGDIQLRLMNLLKSGEQMDLSWKSLQAGTQQLDIGINYPFLFKSNFGVEGNFHLYKRDSSFLEIQAQAGIRYYIGKGSFIRGFYRYEGSNVLSGADNNPNFSTSETVRTNFYGIGIIRKKVDYLPNPTRGLNLESNISFGMRKAFPIDSTDIVRQTNATTYKFDLAIEYFIPLGKRHTIRVANLSRFYIADTIYVNEQIRFGGLNTQRGFDEESLFATTFSRFTLEYRFLLDKNSHLFAFFDQSIYENTSRNYYKDTPSGFGAGLAFGTKVGTFSISYALGSQFGNPIQLRDGKIHFGYVAFF</sequence>
<accession>A0ABP3Y4U0</accession>
<dbReference type="Proteomes" id="UP001501126">
    <property type="component" value="Unassembled WGS sequence"/>
</dbReference>
<proteinExistence type="predicted"/>
<dbReference type="Gene3D" id="2.40.160.50">
    <property type="entry name" value="membrane protein fhac: a member of the omp85/tpsb transporter family"/>
    <property type="match status" value="1"/>
</dbReference>
<name>A0ABP3Y4U0_9FLAO</name>
<evidence type="ECO:0000313" key="2">
    <source>
        <dbReference type="Proteomes" id="UP001501126"/>
    </source>
</evidence>
<dbReference type="RefSeq" id="WP_343786314.1">
    <property type="nucleotide sequence ID" value="NZ_BAAAFH010000007.1"/>
</dbReference>
<organism evidence="1 2">
    <name type="scientific">Wandonia haliotis</name>
    <dbReference type="NCBI Taxonomy" id="574963"/>
    <lineage>
        <taxon>Bacteria</taxon>
        <taxon>Pseudomonadati</taxon>
        <taxon>Bacteroidota</taxon>
        <taxon>Flavobacteriia</taxon>
        <taxon>Flavobacteriales</taxon>
        <taxon>Crocinitomicaceae</taxon>
        <taxon>Wandonia</taxon>
    </lineage>
</organism>
<keyword evidence="2" id="KW-1185">Reference proteome</keyword>
<protein>
    <submittedName>
        <fullName evidence="1">Membrane protein</fullName>
    </submittedName>
</protein>
<dbReference type="EMBL" id="BAAAFH010000007">
    <property type="protein sequence ID" value="GAA0875154.1"/>
    <property type="molecule type" value="Genomic_DNA"/>
</dbReference>